<dbReference type="RefSeq" id="XP_026598518.1">
    <property type="nucleotide sequence ID" value="XM_026752880.1"/>
</dbReference>
<evidence type="ECO:0000256" key="4">
    <source>
        <dbReference type="ARBA" id="ARBA00023136"/>
    </source>
</evidence>
<reference evidence="9 10" key="1">
    <citation type="journal article" date="2018" name="IMA Fungus">
        <title>IMA Genome-F 9: Draft genome sequence of Annulohypoxylon stygium, Aspergillus mulundensis, Berkeleyomyces basicola (syn. Thielaviopsis basicola), Ceratocystis smalleyi, two Cercospora beticola strains, Coleophoma cylindrospora, Fusarium fracticaudum, Phialophora cf. hyalina, and Morchella septimelata.</title>
        <authorList>
            <person name="Wingfield B.D."/>
            <person name="Bills G.F."/>
            <person name="Dong Y."/>
            <person name="Huang W."/>
            <person name="Nel W.J."/>
            <person name="Swalarsk-Parry B.S."/>
            <person name="Vaghefi N."/>
            <person name="Wilken P.M."/>
            <person name="An Z."/>
            <person name="de Beer Z.W."/>
            <person name="De Vos L."/>
            <person name="Chen L."/>
            <person name="Duong T.A."/>
            <person name="Gao Y."/>
            <person name="Hammerbacher A."/>
            <person name="Kikkert J.R."/>
            <person name="Li Y."/>
            <person name="Li H."/>
            <person name="Li K."/>
            <person name="Li Q."/>
            <person name="Liu X."/>
            <person name="Ma X."/>
            <person name="Naidoo K."/>
            <person name="Pethybridge S.J."/>
            <person name="Sun J."/>
            <person name="Steenkamp E.T."/>
            <person name="van der Nest M.A."/>
            <person name="van Wyk S."/>
            <person name="Wingfield M.J."/>
            <person name="Xiong C."/>
            <person name="Yue Q."/>
            <person name="Zhang X."/>
        </authorList>
    </citation>
    <scope>NUCLEOTIDE SEQUENCE [LARGE SCALE GENOMIC DNA]</scope>
    <source>
        <strain evidence="9 10">DSM 5745</strain>
    </source>
</reference>
<proteinExistence type="predicted"/>
<sequence length="286" mass="30083">MKSLTLSSVFATAALLLAGSSPAAAQQQTYVGCFSSSTPLEDQGAYTYQSNGYCMNLCYGKNKAVFGLYNGNHCLCGDEIPAKADKEDNDDECNKSCAAWPIVMCGGSDAYSIYLTGYSDSVAYYSDSSTSTTSSSNSSSTSTTSGGNSTTTNANGSVATTATVSAGGDSESVTSTASADTDSSGKKDGPNTAAIAAGVVIGVVGLAALVGAGFFLWRFKKRHPADQRMREMSNVEQFGKPMSQDSMSDTRFDGDFMAQRRQSNGSIDDDRDFSRRILQVTNPDRH</sequence>
<evidence type="ECO:0000259" key="8">
    <source>
        <dbReference type="PROSITE" id="PS51212"/>
    </source>
</evidence>
<keyword evidence="2 6" id="KW-0812">Transmembrane</keyword>
<dbReference type="InterPro" id="IPR002889">
    <property type="entry name" value="WSC_carb-bd"/>
</dbReference>
<keyword evidence="7" id="KW-0732">Signal</keyword>
<protein>
    <submittedName>
        <fullName evidence="9">Putative plasma membrane sensor transducer</fullName>
    </submittedName>
</protein>
<dbReference type="InterPro" id="IPR051694">
    <property type="entry name" value="Immunoregulatory_rcpt-like"/>
</dbReference>
<evidence type="ECO:0000256" key="5">
    <source>
        <dbReference type="SAM" id="MobiDB-lite"/>
    </source>
</evidence>
<dbReference type="Proteomes" id="UP000256690">
    <property type="component" value="Unassembled WGS sequence"/>
</dbReference>
<feature type="region of interest" description="Disordered" evidence="5">
    <location>
        <begin position="130"/>
        <end position="189"/>
    </location>
</feature>
<evidence type="ECO:0000256" key="6">
    <source>
        <dbReference type="SAM" id="Phobius"/>
    </source>
</evidence>
<comment type="caution">
    <text evidence="9">The sequence shown here is derived from an EMBL/GenBank/DDBJ whole genome shotgun (WGS) entry which is preliminary data.</text>
</comment>
<dbReference type="SMART" id="SM00321">
    <property type="entry name" value="WSC"/>
    <property type="match status" value="1"/>
</dbReference>
<feature type="transmembrane region" description="Helical" evidence="6">
    <location>
        <begin position="193"/>
        <end position="219"/>
    </location>
</feature>
<name>A0A3D8QEX6_9EURO</name>
<dbReference type="GO" id="GO:0016020">
    <property type="term" value="C:membrane"/>
    <property type="evidence" value="ECO:0007669"/>
    <property type="project" value="UniProtKB-SubCell"/>
</dbReference>
<dbReference type="Gene3D" id="1.20.5.510">
    <property type="entry name" value="Single helix bin"/>
    <property type="match status" value="1"/>
</dbReference>
<dbReference type="STRING" id="1810919.A0A3D8QEX6"/>
<evidence type="ECO:0000313" key="10">
    <source>
        <dbReference type="Proteomes" id="UP000256690"/>
    </source>
</evidence>
<dbReference type="EMBL" id="PVWQ01000018">
    <property type="protein sequence ID" value="RDW60406.1"/>
    <property type="molecule type" value="Genomic_DNA"/>
</dbReference>
<comment type="subcellular location">
    <subcellularLocation>
        <location evidence="1">Membrane</location>
        <topology evidence="1">Single-pass membrane protein</topology>
    </subcellularLocation>
</comment>
<feature type="region of interest" description="Disordered" evidence="5">
    <location>
        <begin position="259"/>
        <end position="286"/>
    </location>
</feature>
<keyword evidence="4 6" id="KW-0472">Membrane</keyword>
<evidence type="ECO:0000313" key="9">
    <source>
        <dbReference type="EMBL" id="RDW60406.1"/>
    </source>
</evidence>
<dbReference type="PANTHER" id="PTHR15549">
    <property type="entry name" value="PAIRED IMMUNOGLOBULIN-LIKE TYPE 2 RECEPTOR"/>
    <property type="match status" value="1"/>
</dbReference>
<feature type="signal peptide" evidence="7">
    <location>
        <begin position="1"/>
        <end position="25"/>
    </location>
</feature>
<evidence type="ECO:0000256" key="1">
    <source>
        <dbReference type="ARBA" id="ARBA00004167"/>
    </source>
</evidence>
<dbReference type="GO" id="GO:0071944">
    <property type="term" value="C:cell periphery"/>
    <property type="evidence" value="ECO:0007669"/>
    <property type="project" value="UniProtKB-ARBA"/>
</dbReference>
<evidence type="ECO:0000256" key="3">
    <source>
        <dbReference type="ARBA" id="ARBA00022989"/>
    </source>
</evidence>
<feature type="domain" description="WSC" evidence="8">
    <location>
        <begin position="27"/>
        <end position="117"/>
    </location>
</feature>
<keyword evidence="3 6" id="KW-1133">Transmembrane helix</keyword>
<dbReference type="GeneID" id="38121234"/>
<keyword evidence="10" id="KW-1185">Reference proteome</keyword>
<dbReference type="CDD" id="cd12087">
    <property type="entry name" value="TM_EGFR-like"/>
    <property type="match status" value="1"/>
</dbReference>
<evidence type="ECO:0000256" key="7">
    <source>
        <dbReference type="SAM" id="SignalP"/>
    </source>
</evidence>
<gene>
    <name evidence="9" type="ORF">DSM5745_10864</name>
</gene>
<feature type="chain" id="PRO_5017724832" evidence="7">
    <location>
        <begin position="26"/>
        <end position="286"/>
    </location>
</feature>
<evidence type="ECO:0000256" key="2">
    <source>
        <dbReference type="ARBA" id="ARBA00022692"/>
    </source>
</evidence>
<dbReference type="AlphaFoldDB" id="A0A3D8QEX6"/>
<dbReference type="PROSITE" id="PS51212">
    <property type="entry name" value="WSC"/>
    <property type="match status" value="1"/>
</dbReference>
<feature type="compositionally biased region" description="Low complexity" evidence="5">
    <location>
        <begin position="130"/>
        <end position="182"/>
    </location>
</feature>
<dbReference type="OrthoDB" id="2019572at2759"/>
<organism evidence="9 10">
    <name type="scientific">Aspergillus mulundensis</name>
    <dbReference type="NCBI Taxonomy" id="1810919"/>
    <lineage>
        <taxon>Eukaryota</taxon>
        <taxon>Fungi</taxon>
        <taxon>Dikarya</taxon>
        <taxon>Ascomycota</taxon>
        <taxon>Pezizomycotina</taxon>
        <taxon>Eurotiomycetes</taxon>
        <taxon>Eurotiomycetidae</taxon>
        <taxon>Eurotiales</taxon>
        <taxon>Aspergillaceae</taxon>
        <taxon>Aspergillus</taxon>
        <taxon>Aspergillus subgen. Nidulantes</taxon>
    </lineage>
</organism>
<accession>A0A3D8QEX6</accession>
<dbReference type="Pfam" id="PF01822">
    <property type="entry name" value="WSC"/>
    <property type="match status" value="1"/>
</dbReference>